<evidence type="ECO:0000256" key="6">
    <source>
        <dbReference type="ARBA" id="ARBA00022692"/>
    </source>
</evidence>
<keyword evidence="8 13" id="KW-1133">Transmembrane helix</keyword>
<reference evidence="15" key="1">
    <citation type="journal article" date="2022" name="Int. J. Syst. Evol. Microbiol.">
        <title>Apilactobacillus apisilvae sp. nov., Nicolia spurrieriana gen. nov. sp. nov., Bombilactobacillus folatiphilus sp. nov. and Bombilactobacillus thymidiniphilus sp. nov., four new lactic acid bacterial isolates from stingless bees Tetragonula carbonaria and Austroplebeia australis.</title>
        <authorList>
            <person name="Oliphant S.A."/>
            <person name="Watson-Haigh N.S."/>
            <person name="Sumby K.M."/>
            <person name="Gardner J."/>
            <person name="Groom S."/>
            <person name="Jiranek V."/>
        </authorList>
    </citation>
    <scope>NUCLEOTIDE SEQUENCE</scope>
    <source>
        <strain evidence="15">SG4_D2</strain>
    </source>
</reference>
<dbReference type="Proteomes" id="UP000831495">
    <property type="component" value="Chromosome"/>
</dbReference>
<evidence type="ECO:0000256" key="5">
    <source>
        <dbReference type="ARBA" id="ARBA00022475"/>
    </source>
</evidence>
<comment type="pathway">
    <text evidence="2">Capsule biogenesis; capsule polysaccharide biosynthesis.</text>
</comment>
<keyword evidence="6 13" id="KW-0812">Transmembrane</keyword>
<dbReference type="RefSeq" id="WP_249513990.1">
    <property type="nucleotide sequence ID" value="NZ_CP093366.1"/>
</dbReference>
<evidence type="ECO:0000256" key="4">
    <source>
        <dbReference type="ARBA" id="ARBA00020739"/>
    </source>
</evidence>
<keyword evidence="16" id="KW-1185">Reference proteome</keyword>
<evidence type="ECO:0000256" key="1">
    <source>
        <dbReference type="ARBA" id="ARBA00004651"/>
    </source>
</evidence>
<evidence type="ECO:0000256" key="7">
    <source>
        <dbReference type="ARBA" id="ARBA00022903"/>
    </source>
</evidence>
<evidence type="ECO:0000313" key="16">
    <source>
        <dbReference type="Proteomes" id="UP000831495"/>
    </source>
</evidence>
<dbReference type="InterPro" id="IPR003856">
    <property type="entry name" value="LPS_length_determ_N"/>
</dbReference>
<protein>
    <recommendedName>
        <fullName evidence="4">Capsular polysaccharide biosynthesis protein CpsC</fullName>
    </recommendedName>
</protein>
<feature type="domain" description="Polysaccharide chain length determinant N-terminal" evidence="14">
    <location>
        <begin position="4"/>
        <end position="92"/>
    </location>
</feature>
<evidence type="ECO:0000256" key="3">
    <source>
        <dbReference type="ARBA" id="ARBA00006683"/>
    </source>
</evidence>
<dbReference type="PANTHER" id="PTHR32309:SF13">
    <property type="entry name" value="FERRIC ENTEROBACTIN TRANSPORT PROTEIN FEPE"/>
    <property type="match status" value="1"/>
</dbReference>
<name>A0ABY4P7V5_9LACO</name>
<evidence type="ECO:0000256" key="11">
    <source>
        <dbReference type="ARBA" id="ARBA00045736"/>
    </source>
</evidence>
<evidence type="ECO:0000259" key="14">
    <source>
        <dbReference type="Pfam" id="PF02706"/>
    </source>
</evidence>
<feature type="region of interest" description="Disordered" evidence="12">
    <location>
        <begin position="233"/>
        <end position="253"/>
    </location>
</feature>
<feature type="transmembrane region" description="Helical" evidence="13">
    <location>
        <begin position="174"/>
        <end position="194"/>
    </location>
</feature>
<comment type="subcellular location">
    <subcellularLocation>
        <location evidence="1">Cell membrane</location>
        <topology evidence="1">Multi-pass membrane protein</topology>
    </subcellularLocation>
</comment>
<organism evidence="15 16">
    <name type="scientific">Bombilactobacillus folatiphilus</name>
    <dbReference type="NCBI Taxonomy" id="2923362"/>
    <lineage>
        <taxon>Bacteria</taxon>
        <taxon>Bacillati</taxon>
        <taxon>Bacillota</taxon>
        <taxon>Bacilli</taxon>
        <taxon>Lactobacillales</taxon>
        <taxon>Lactobacillaceae</taxon>
        <taxon>Bombilactobacillus</taxon>
    </lineage>
</organism>
<dbReference type="EMBL" id="CP093366">
    <property type="protein sequence ID" value="UQS81722.1"/>
    <property type="molecule type" value="Genomic_DNA"/>
</dbReference>
<proteinExistence type="inferred from homology"/>
<sequence length="253" mass="28263">MKQTFSLLNVWHVLRKHWQTILYCLILGLGGAVILVFAVLKPQYQAQTQVVASLSSKTAQNNDEINNNLQLLNTYKEFVVSDIVLEDSAQDLQQLGLDRKASELKKSIKVVQSQNSLMLTIKVTDANRYASSMIANVLTKVFQTKIKHYFHGDKILIVSKAQVPHHTAQPRRMLLIVLGGVLGTIVGLLLSLVLELTDRTVKDEYFIKNDLDLPIIGRIGAISSKQMQSSIAQNSLAEDEEKQDLAAVGRDKR</sequence>
<dbReference type="InterPro" id="IPR050445">
    <property type="entry name" value="Bact_polysacc_biosynth/exp"/>
</dbReference>
<evidence type="ECO:0000256" key="8">
    <source>
        <dbReference type="ARBA" id="ARBA00022989"/>
    </source>
</evidence>
<evidence type="ECO:0000256" key="10">
    <source>
        <dbReference type="ARBA" id="ARBA00023169"/>
    </source>
</evidence>
<feature type="transmembrane region" description="Helical" evidence="13">
    <location>
        <begin position="20"/>
        <end position="40"/>
    </location>
</feature>
<comment type="function">
    <text evidence="11">Required for CpsD phosphorylation. Involved in the regulation of capsular polysaccharide biosynthesis. May be part of a complex that directs the coordinated polymerization and export to the cell surface of the capsular polysaccharide.</text>
</comment>
<gene>
    <name evidence="15" type="ORF">MOO45_05840</name>
</gene>
<comment type="similarity">
    <text evidence="3">Belongs to the CpsC/CapA family.</text>
</comment>
<evidence type="ECO:0000256" key="9">
    <source>
        <dbReference type="ARBA" id="ARBA00023136"/>
    </source>
</evidence>
<evidence type="ECO:0000256" key="12">
    <source>
        <dbReference type="SAM" id="MobiDB-lite"/>
    </source>
</evidence>
<keyword evidence="5" id="KW-1003">Cell membrane</keyword>
<evidence type="ECO:0000256" key="2">
    <source>
        <dbReference type="ARBA" id="ARBA00005132"/>
    </source>
</evidence>
<keyword evidence="7" id="KW-0972">Capsule biogenesis/degradation</keyword>
<keyword evidence="10" id="KW-0270">Exopolysaccharide synthesis</keyword>
<dbReference type="Pfam" id="PF02706">
    <property type="entry name" value="Wzz"/>
    <property type="match status" value="1"/>
</dbReference>
<dbReference type="PANTHER" id="PTHR32309">
    <property type="entry name" value="TYROSINE-PROTEIN KINASE"/>
    <property type="match status" value="1"/>
</dbReference>
<accession>A0ABY4P7V5</accession>
<keyword evidence="9 13" id="KW-0472">Membrane</keyword>
<evidence type="ECO:0000256" key="13">
    <source>
        <dbReference type="SAM" id="Phobius"/>
    </source>
</evidence>
<evidence type="ECO:0000313" key="15">
    <source>
        <dbReference type="EMBL" id="UQS81722.1"/>
    </source>
</evidence>